<sequence length="233" mass="25677">MPARSRTTARRAPATRAQREPRKPVPPSALTTASLDEHDLTAESGFERLGFADLDLSERRAGAVEFSQCRFDKATLSGSELPRLGLTDCLIENCDWANLRAEGGKLDRVRVAESRMTGLTWTDGLVRDALFDRCRMDLSVWRFADFDTVRFSHCNLAGADFTNADLRTAQFVECDLTRAQFSNATMEGTRFRGCTLVGIAGVTSWSGAVVHHSDLLALSYALAAALNIRIDED</sequence>
<name>A0A8J3R1D2_9ACTN</name>
<comment type="caution">
    <text evidence="2">The sequence shown here is derived from an EMBL/GenBank/DDBJ whole genome shotgun (WGS) entry which is preliminary data.</text>
</comment>
<feature type="compositionally biased region" description="Low complexity" evidence="1">
    <location>
        <begin position="1"/>
        <end position="16"/>
    </location>
</feature>
<dbReference type="Gene3D" id="2.160.20.80">
    <property type="entry name" value="E3 ubiquitin-protein ligase SopA"/>
    <property type="match status" value="1"/>
</dbReference>
<dbReference type="Pfam" id="PF13599">
    <property type="entry name" value="Pentapeptide_4"/>
    <property type="match status" value="1"/>
</dbReference>
<gene>
    <name evidence="2" type="ORF">Raf01_79890</name>
</gene>
<accession>A0A8J3R1D2</accession>
<dbReference type="RefSeq" id="WP_203923261.1">
    <property type="nucleotide sequence ID" value="NZ_BONZ01000085.1"/>
</dbReference>
<evidence type="ECO:0000256" key="1">
    <source>
        <dbReference type="SAM" id="MobiDB-lite"/>
    </source>
</evidence>
<evidence type="ECO:0000313" key="3">
    <source>
        <dbReference type="Proteomes" id="UP000642748"/>
    </source>
</evidence>
<dbReference type="EMBL" id="BONZ01000085">
    <property type="protein sequence ID" value="GIH19817.1"/>
    <property type="molecule type" value="Genomic_DNA"/>
</dbReference>
<dbReference type="PANTHER" id="PTHR42999:SF1">
    <property type="entry name" value="PENTAPEPTIDE REPEAT-CONTAINING PROTEIN"/>
    <property type="match status" value="1"/>
</dbReference>
<organism evidence="2 3">
    <name type="scientific">Rugosimonospora africana</name>
    <dbReference type="NCBI Taxonomy" id="556532"/>
    <lineage>
        <taxon>Bacteria</taxon>
        <taxon>Bacillati</taxon>
        <taxon>Actinomycetota</taxon>
        <taxon>Actinomycetes</taxon>
        <taxon>Micromonosporales</taxon>
        <taxon>Micromonosporaceae</taxon>
        <taxon>Rugosimonospora</taxon>
    </lineage>
</organism>
<dbReference type="AlphaFoldDB" id="A0A8J3R1D2"/>
<proteinExistence type="predicted"/>
<reference evidence="2" key="1">
    <citation type="submission" date="2021-01" db="EMBL/GenBank/DDBJ databases">
        <title>Whole genome shotgun sequence of Rugosimonospora africana NBRC 104875.</title>
        <authorList>
            <person name="Komaki H."/>
            <person name="Tamura T."/>
        </authorList>
    </citation>
    <scope>NUCLEOTIDE SEQUENCE</scope>
    <source>
        <strain evidence="2">NBRC 104875</strain>
    </source>
</reference>
<evidence type="ECO:0008006" key="4">
    <source>
        <dbReference type="Google" id="ProtNLM"/>
    </source>
</evidence>
<dbReference type="InterPro" id="IPR001646">
    <property type="entry name" value="5peptide_repeat"/>
</dbReference>
<dbReference type="Proteomes" id="UP000642748">
    <property type="component" value="Unassembled WGS sequence"/>
</dbReference>
<evidence type="ECO:0000313" key="2">
    <source>
        <dbReference type="EMBL" id="GIH19817.1"/>
    </source>
</evidence>
<keyword evidence="3" id="KW-1185">Reference proteome</keyword>
<feature type="region of interest" description="Disordered" evidence="1">
    <location>
        <begin position="1"/>
        <end position="37"/>
    </location>
</feature>
<dbReference type="InterPro" id="IPR052949">
    <property type="entry name" value="PA_immunity-related"/>
</dbReference>
<protein>
    <recommendedName>
        <fullName evidence="4">Pentapeptide repeat-containing protein</fullName>
    </recommendedName>
</protein>
<dbReference type="SUPFAM" id="SSF141571">
    <property type="entry name" value="Pentapeptide repeat-like"/>
    <property type="match status" value="1"/>
</dbReference>
<dbReference type="PANTHER" id="PTHR42999">
    <property type="entry name" value="ANTIBIOTIC RESISTANCE PROTEIN MCBG"/>
    <property type="match status" value="1"/>
</dbReference>